<dbReference type="AlphaFoldDB" id="A0A967ASG9"/>
<dbReference type="RefSeq" id="WP_166204835.1">
    <property type="nucleotide sequence ID" value="NZ_VIKU02000002.1"/>
</dbReference>
<evidence type="ECO:0000313" key="2">
    <source>
        <dbReference type="Proteomes" id="UP000707206"/>
    </source>
</evidence>
<dbReference type="EMBL" id="VIKU02000002">
    <property type="protein sequence ID" value="NHF59274.1"/>
    <property type="molecule type" value="Genomic_DNA"/>
</dbReference>
<dbReference type="Proteomes" id="UP000707206">
    <property type="component" value="Unassembled WGS sequence"/>
</dbReference>
<reference evidence="1" key="2">
    <citation type="submission" date="2020-03" db="EMBL/GenBank/DDBJ databases">
        <title>Flavobacteriaceae bacterium strain TP-CH-4, a member of the family Flavobacteriaceae isolated from a deep-sea seamount.</title>
        <authorList>
            <person name="Zhang D.-C."/>
        </authorList>
    </citation>
    <scope>NUCLEOTIDE SEQUENCE</scope>
    <source>
        <strain evidence="1">TP-CH-4</strain>
    </source>
</reference>
<gene>
    <name evidence="1" type="ORF">FK220_007980</name>
</gene>
<protein>
    <submittedName>
        <fullName evidence="1">Uncharacterized protein</fullName>
    </submittedName>
</protein>
<organism evidence="1 2">
    <name type="scientific">Pelagihabitans pacificus</name>
    <dbReference type="NCBI Taxonomy" id="2696054"/>
    <lineage>
        <taxon>Bacteria</taxon>
        <taxon>Pseudomonadati</taxon>
        <taxon>Bacteroidota</taxon>
        <taxon>Flavobacteriia</taxon>
        <taxon>Flavobacteriales</taxon>
        <taxon>Flavobacteriaceae</taxon>
        <taxon>Pelagihabitans</taxon>
    </lineage>
</organism>
<accession>A0A967ASG9</accession>
<keyword evidence="2" id="KW-1185">Reference proteome</keyword>
<sequence length="56" mass="6264">MKKVVLIAAVVLMNVGLYSCEKENTIDETQALYENLEISANDDDSSETDDREDPNN</sequence>
<comment type="caution">
    <text evidence="1">The sequence shown here is derived from an EMBL/GenBank/DDBJ whole genome shotgun (WGS) entry which is preliminary data.</text>
</comment>
<dbReference type="PROSITE" id="PS51257">
    <property type="entry name" value="PROKAR_LIPOPROTEIN"/>
    <property type="match status" value="1"/>
</dbReference>
<proteinExistence type="predicted"/>
<evidence type="ECO:0000313" key="1">
    <source>
        <dbReference type="EMBL" id="NHF59274.1"/>
    </source>
</evidence>
<name>A0A967ASG9_9FLAO</name>
<reference evidence="1" key="1">
    <citation type="submission" date="2019-07" db="EMBL/GenBank/DDBJ databases">
        <authorList>
            <person name="De-Chao Zhang Q."/>
        </authorList>
    </citation>
    <scope>NUCLEOTIDE SEQUENCE</scope>
    <source>
        <strain evidence="1">TP-CH-4</strain>
    </source>
</reference>